<reference evidence="3" key="2">
    <citation type="submission" date="2021-04" db="EMBL/GenBank/DDBJ databases">
        <authorList>
            <person name="Gilroy R."/>
        </authorList>
    </citation>
    <scope>NUCLEOTIDE SEQUENCE</scope>
    <source>
        <strain evidence="3">ChiHjej13B12-4958</strain>
    </source>
</reference>
<dbReference type="InterPro" id="IPR015890">
    <property type="entry name" value="Chorismate_C"/>
</dbReference>
<sequence length="443" mass="46636">MTISDIQFSPDEPAFFSSAAARWQVHGPAYEVHPVQLGAAADRCFERHSAAEVALIAAPFVSDAPDAPAVLVAGVQDDSAGATATAAIASTAAPQFGQPEERPPREIFESRVAAAVEVMRTEQDTPAGDALRKVVLGRQLRLPFTAGETPASTQVGDPTDTPTAVAARLREGLDAGNGAGFGFTIPLGHGGALVGRSPELLLRRTGREVESTPLAGSAPRTGDPVQDARTRQRLLSSAKDQQEHLYVVNNVARLLRSVCSEVIVSDGPEIFETETMLHLGTRIRGILNPGRDGTVPGAFELSELLHPTPAVCGTPTDRARQLIADVERPRRYFAGLVGWQDRQGDGETAVAIRCAEITPRSVELFAGAGIISDSDPSSEADETLNKMRTVLRALGVEQDATGHRRAVSSVGTDVTNVADGSDGRVDWAGGDGSIANPLPEAAR</sequence>
<protein>
    <submittedName>
        <fullName evidence="3">Chorismate-binding protein</fullName>
    </submittedName>
</protein>
<dbReference type="Proteomes" id="UP000823858">
    <property type="component" value="Unassembled WGS sequence"/>
</dbReference>
<dbReference type="GO" id="GO:0008909">
    <property type="term" value="F:isochorismate synthase activity"/>
    <property type="evidence" value="ECO:0007669"/>
    <property type="project" value="TreeGrafter"/>
</dbReference>
<dbReference type="SUPFAM" id="SSF56322">
    <property type="entry name" value="ADC synthase"/>
    <property type="match status" value="1"/>
</dbReference>
<dbReference type="Pfam" id="PF00425">
    <property type="entry name" value="Chorismate_bind"/>
    <property type="match status" value="1"/>
</dbReference>
<organism evidence="3 4">
    <name type="scientific">Candidatus Corynebacterium faecigallinarum</name>
    <dbReference type="NCBI Taxonomy" id="2838528"/>
    <lineage>
        <taxon>Bacteria</taxon>
        <taxon>Bacillati</taxon>
        <taxon>Actinomycetota</taxon>
        <taxon>Actinomycetes</taxon>
        <taxon>Mycobacteriales</taxon>
        <taxon>Corynebacteriaceae</taxon>
        <taxon>Corynebacterium</taxon>
    </lineage>
</organism>
<dbReference type="AlphaFoldDB" id="A0A9D2QHU7"/>
<evidence type="ECO:0000256" key="1">
    <source>
        <dbReference type="SAM" id="MobiDB-lite"/>
    </source>
</evidence>
<dbReference type="Gene3D" id="3.60.120.10">
    <property type="entry name" value="Anthranilate synthase"/>
    <property type="match status" value="1"/>
</dbReference>
<proteinExistence type="predicted"/>
<name>A0A9D2QHU7_9CORY</name>
<gene>
    <name evidence="3" type="ORF">H9751_09885</name>
</gene>
<dbReference type="PANTHER" id="PTHR42839:SF2">
    <property type="entry name" value="ISOCHORISMATE SYNTHASE ENTC"/>
    <property type="match status" value="1"/>
</dbReference>
<feature type="domain" description="Chorismate-utilising enzyme C-terminal" evidence="2">
    <location>
        <begin position="131"/>
        <end position="386"/>
    </location>
</feature>
<dbReference type="PANTHER" id="PTHR42839">
    <property type="entry name" value="ISOCHORISMATE SYNTHASE ENTC"/>
    <property type="match status" value="1"/>
</dbReference>
<comment type="caution">
    <text evidence="3">The sequence shown here is derived from an EMBL/GenBank/DDBJ whole genome shotgun (WGS) entry which is preliminary data.</text>
</comment>
<feature type="region of interest" description="Disordered" evidence="1">
    <location>
        <begin position="413"/>
        <end position="443"/>
    </location>
</feature>
<dbReference type="GO" id="GO:0009697">
    <property type="term" value="P:salicylic acid biosynthetic process"/>
    <property type="evidence" value="ECO:0007669"/>
    <property type="project" value="TreeGrafter"/>
</dbReference>
<accession>A0A9D2QHU7</accession>
<reference evidence="3" key="1">
    <citation type="journal article" date="2021" name="PeerJ">
        <title>Extensive microbial diversity within the chicken gut microbiome revealed by metagenomics and culture.</title>
        <authorList>
            <person name="Gilroy R."/>
            <person name="Ravi A."/>
            <person name="Getino M."/>
            <person name="Pursley I."/>
            <person name="Horton D.L."/>
            <person name="Alikhan N.F."/>
            <person name="Baker D."/>
            <person name="Gharbi K."/>
            <person name="Hall N."/>
            <person name="Watson M."/>
            <person name="Adriaenssens E.M."/>
            <person name="Foster-Nyarko E."/>
            <person name="Jarju S."/>
            <person name="Secka A."/>
            <person name="Antonio M."/>
            <person name="Oren A."/>
            <person name="Chaudhuri R.R."/>
            <person name="La Ragione R."/>
            <person name="Hildebrand F."/>
            <person name="Pallen M.J."/>
        </authorList>
    </citation>
    <scope>NUCLEOTIDE SEQUENCE</scope>
    <source>
        <strain evidence="3">ChiHjej13B12-4958</strain>
    </source>
</reference>
<dbReference type="InterPro" id="IPR005801">
    <property type="entry name" value="ADC_synthase"/>
</dbReference>
<evidence type="ECO:0000259" key="2">
    <source>
        <dbReference type="Pfam" id="PF00425"/>
    </source>
</evidence>
<evidence type="ECO:0000313" key="4">
    <source>
        <dbReference type="Proteomes" id="UP000823858"/>
    </source>
</evidence>
<evidence type="ECO:0000313" key="3">
    <source>
        <dbReference type="EMBL" id="HJC85832.1"/>
    </source>
</evidence>
<dbReference type="EMBL" id="DWVP01000023">
    <property type="protein sequence ID" value="HJC85832.1"/>
    <property type="molecule type" value="Genomic_DNA"/>
</dbReference>